<dbReference type="HAMAP" id="MF_00484">
    <property type="entry name" value="Glycogen_synth"/>
    <property type="match status" value="1"/>
</dbReference>
<evidence type="ECO:0000256" key="7">
    <source>
        <dbReference type="ARBA" id="ARBA00023234"/>
    </source>
</evidence>
<dbReference type="Pfam" id="PF00534">
    <property type="entry name" value="Glycos_transf_1"/>
    <property type="match status" value="1"/>
</dbReference>
<comment type="catalytic activity">
    <reaction evidence="1">
        <text>[(1-&gt;4)-alpha-D-glucosyl](n) + ADP-alpha-D-glucose = [(1-&gt;4)-alpha-D-glucosyl](n+1) + ADP + H(+)</text>
        <dbReference type="Rhea" id="RHEA:18189"/>
        <dbReference type="Rhea" id="RHEA-COMP:9584"/>
        <dbReference type="Rhea" id="RHEA-COMP:9587"/>
        <dbReference type="ChEBI" id="CHEBI:15378"/>
        <dbReference type="ChEBI" id="CHEBI:15444"/>
        <dbReference type="ChEBI" id="CHEBI:57498"/>
        <dbReference type="ChEBI" id="CHEBI:456216"/>
        <dbReference type="EC" id="2.4.1.21"/>
    </reaction>
</comment>
<evidence type="ECO:0000259" key="8">
    <source>
        <dbReference type="Pfam" id="PF00534"/>
    </source>
</evidence>
<proteinExistence type="inferred from homology"/>
<evidence type="ECO:0000256" key="3">
    <source>
        <dbReference type="ARBA" id="ARBA00010281"/>
    </source>
</evidence>
<evidence type="ECO:0000313" key="10">
    <source>
        <dbReference type="EMBL" id="CAD7236143.1"/>
    </source>
</evidence>
<evidence type="ECO:0000256" key="4">
    <source>
        <dbReference type="ARBA" id="ARBA00012588"/>
    </source>
</evidence>
<dbReference type="InterPro" id="IPR001296">
    <property type="entry name" value="Glyco_trans_1"/>
</dbReference>
<keyword evidence="7" id="KW-0035">Amyloplast</keyword>
<dbReference type="GO" id="GO:0009011">
    <property type="term" value="F:alpha-1,4-glucan glucosyltransferase (ADP-glucose donor) activity"/>
    <property type="evidence" value="ECO:0007669"/>
    <property type="project" value="UniProtKB-EC"/>
</dbReference>
<dbReference type="AlphaFoldDB" id="A0A7R8WVU0"/>
<feature type="domain" description="Starch synthase catalytic" evidence="9">
    <location>
        <begin position="11"/>
        <end position="181"/>
    </location>
</feature>
<keyword evidence="7" id="KW-0934">Plastid</keyword>
<keyword evidence="6" id="KW-0808">Transferase</keyword>
<dbReference type="CDD" id="cd03791">
    <property type="entry name" value="GT5_Glycogen_synthase_DULL1-like"/>
    <property type="match status" value="1"/>
</dbReference>
<dbReference type="EMBL" id="OB676862">
    <property type="protein sequence ID" value="CAD7236143.1"/>
    <property type="molecule type" value="Genomic_DNA"/>
</dbReference>
<accession>A0A7R8WVU0</accession>
<comment type="similarity">
    <text evidence="3">Belongs to the glycosyltransferase 1 family. Bacterial/plant glycogen synthase subfamily.</text>
</comment>
<dbReference type="EC" id="2.4.1.21" evidence="4"/>
<dbReference type="PANTHER" id="PTHR45825:SF11">
    <property type="entry name" value="ALPHA AMYLASE DOMAIN-CONTAINING PROTEIN"/>
    <property type="match status" value="1"/>
</dbReference>
<dbReference type="OrthoDB" id="512920at2759"/>
<dbReference type="NCBIfam" id="TIGR02095">
    <property type="entry name" value="glgA"/>
    <property type="match status" value="1"/>
</dbReference>
<sequence length="440" mass="49199">MGHCRTEHGYVLIHRIKKSADFPVLLIDHPRFSERKGSPYLDETGSMWPDNDIRFGLFAQAIVGLAQGEAQIPDAHAFDLVHCNDWQTGLVPALLKQQGADVPSVFTIHNLAYQGLFPWQAMDRVGLPDELWSMHGLEFHEQVSFIKGGIFFADRVTTVSPRYAQEIQTKAFGCGMEGLLSYRSPDLSGIVNGIDDREWNPRYDKLLPFRYGVSSLSKKAINKRFLQNRMSLPVEDDIFLLGLVGRLAHQKGVDMVLDVLPELMEMPVQLVLVGSGDAALSKQLEAAAEKYPQQMAVYIGYDEELAHWVEAGSDVFLMPSRFEPCGLNQMYSQAYGTPPIVTPTGGLVDTVIGVSETTLEEKTATGFFMKDQTPLELLASIKEALELYRDLEQWQKLMKQGMSRDFSWTQSAAEYLHLYQDVVAHAQARALGAKALEIAN</sequence>
<protein>
    <recommendedName>
        <fullName evidence="4">starch synthase</fullName>
        <ecNumber evidence="4">2.4.1.21</ecNumber>
    </recommendedName>
</protein>
<evidence type="ECO:0000256" key="1">
    <source>
        <dbReference type="ARBA" id="ARBA00001478"/>
    </source>
</evidence>
<evidence type="ECO:0000256" key="5">
    <source>
        <dbReference type="ARBA" id="ARBA00022676"/>
    </source>
</evidence>
<organism evidence="10">
    <name type="scientific">Cyprideis torosa</name>
    <dbReference type="NCBI Taxonomy" id="163714"/>
    <lineage>
        <taxon>Eukaryota</taxon>
        <taxon>Metazoa</taxon>
        <taxon>Ecdysozoa</taxon>
        <taxon>Arthropoda</taxon>
        <taxon>Crustacea</taxon>
        <taxon>Oligostraca</taxon>
        <taxon>Ostracoda</taxon>
        <taxon>Podocopa</taxon>
        <taxon>Podocopida</taxon>
        <taxon>Cytherocopina</taxon>
        <taxon>Cytheroidea</taxon>
        <taxon>Cytherideidae</taxon>
        <taxon>Cyprideis</taxon>
    </lineage>
</organism>
<feature type="domain" description="Glycosyl transferase family 1" evidence="8">
    <location>
        <begin position="235"/>
        <end position="396"/>
    </location>
</feature>
<evidence type="ECO:0000256" key="6">
    <source>
        <dbReference type="ARBA" id="ARBA00022679"/>
    </source>
</evidence>
<dbReference type="NCBIfam" id="NF001899">
    <property type="entry name" value="PRK00654.1-2"/>
    <property type="match status" value="1"/>
</dbReference>
<evidence type="ECO:0000256" key="2">
    <source>
        <dbReference type="ARBA" id="ARBA00004602"/>
    </source>
</evidence>
<dbReference type="Pfam" id="PF08323">
    <property type="entry name" value="Glyco_transf_5"/>
    <property type="match status" value="1"/>
</dbReference>
<evidence type="ECO:0000259" key="9">
    <source>
        <dbReference type="Pfam" id="PF08323"/>
    </source>
</evidence>
<dbReference type="Gene3D" id="3.40.50.2000">
    <property type="entry name" value="Glycogen Phosphorylase B"/>
    <property type="match status" value="2"/>
</dbReference>
<keyword evidence="5" id="KW-0328">Glycosyltransferase</keyword>
<comment type="subcellular location">
    <subcellularLocation>
        <location evidence="2">Plastid</location>
        <location evidence="2">Amyloplast</location>
    </subcellularLocation>
</comment>
<dbReference type="GO" id="GO:0004373">
    <property type="term" value="F:alpha-1,4-glucan glucosyltransferase (UDP-glucose donor) activity"/>
    <property type="evidence" value="ECO:0007669"/>
    <property type="project" value="InterPro"/>
</dbReference>
<reference evidence="10" key="1">
    <citation type="submission" date="2020-11" db="EMBL/GenBank/DDBJ databases">
        <authorList>
            <person name="Tran Van P."/>
        </authorList>
    </citation>
    <scope>NUCLEOTIDE SEQUENCE</scope>
</reference>
<gene>
    <name evidence="10" type="ORF">CTOB1V02_LOCUS13958</name>
</gene>
<dbReference type="InterPro" id="IPR013534">
    <property type="entry name" value="Starch_synth_cat_dom"/>
</dbReference>
<dbReference type="PANTHER" id="PTHR45825">
    <property type="entry name" value="GRANULE-BOUND STARCH SYNTHASE 1, CHLOROPLASTIC/AMYLOPLASTIC"/>
    <property type="match status" value="1"/>
</dbReference>
<dbReference type="SUPFAM" id="SSF53756">
    <property type="entry name" value="UDP-Glycosyltransferase/glycogen phosphorylase"/>
    <property type="match status" value="1"/>
</dbReference>
<name>A0A7R8WVU0_9CRUS</name>
<dbReference type="InterPro" id="IPR011835">
    <property type="entry name" value="GS/SS"/>
</dbReference>